<feature type="transmembrane region" description="Helical" evidence="1">
    <location>
        <begin position="24"/>
        <end position="45"/>
    </location>
</feature>
<feature type="transmembrane region" description="Helical" evidence="1">
    <location>
        <begin position="240"/>
        <end position="259"/>
    </location>
</feature>
<protein>
    <submittedName>
        <fullName evidence="2">Uncharacterized protein</fullName>
    </submittedName>
</protein>
<feature type="transmembrane region" description="Helical" evidence="1">
    <location>
        <begin position="353"/>
        <end position="370"/>
    </location>
</feature>
<feature type="transmembrane region" description="Helical" evidence="1">
    <location>
        <begin position="215"/>
        <end position="233"/>
    </location>
</feature>
<keyword evidence="1" id="KW-0472">Membrane</keyword>
<keyword evidence="1" id="KW-1133">Transmembrane helix</keyword>
<feature type="transmembrane region" description="Helical" evidence="1">
    <location>
        <begin position="382"/>
        <end position="403"/>
    </location>
</feature>
<dbReference type="AlphaFoldDB" id="A0A3B1CF60"/>
<accession>A0A3B1CF60</accession>
<sequence>MITILDQEKYDLHLNKKSAGNYPVIYELLLSILLFGSIGAITWAIRGTAGWGGVDGTVIPGLMWGVLWYYLAYRKGTDARGVVLWLGLGIALGGELGYGQYVSWIRGIFYAGDKTIPIEPWLGYIWLILCGIGWAAPGGILLGWALGKRVSTKILAIRSLTLVILLVLLFGWSVIDWLGELLLKTESSFLFPNIDLGLYTADLGKHLSRTVYTNTQNIAVVVWWIAALLAAAWQRDKTTLVTGLILGVGFGLGFMQSALWTLGYASAPNYIDWWKMWELNSGFNLGLLYAVTFYWAIRNVDKTDQSNKIIADKTEVRTKYLEWRDTLFLAFGGFLLLFFVGFEYFFWTGLALSVFYFAAMILTTVGNSDSNSISEKRRNISLIYSIFFLVFLLFFGASERLGIVLDLYSLDEVSQYSWPINRILLFIPIAIVIISVAIFKMWQILRSKDYQSYKNNKHSKQALLVIDLMTVIGFIGALTIWPEKIGILYALFLVFAIYAFNRLEHRFDMVFQKNNWSR</sequence>
<feature type="transmembrane region" description="Helical" evidence="1">
    <location>
        <begin position="82"/>
        <end position="101"/>
    </location>
</feature>
<feature type="transmembrane region" description="Helical" evidence="1">
    <location>
        <begin position="121"/>
        <end position="143"/>
    </location>
</feature>
<feature type="transmembrane region" description="Helical" evidence="1">
    <location>
        <begin position="487"/>
        <end position="503"/>
    </location>
</feature>
<gene>
    <name evidence="2" type="ORF">MNBD_IGNAVI01-686</name>
</gene>
<feature type="transmembrane region" description="Helical" evidence="1">
    <location>
        <begin position="462"/>
        <end position="481"/>
    </location>
</feature>
<feature type="transmembrane region" description="Helical" evidence="1">
    <location>
        <begin position="327"/>
        <end position="347"/>
    </location>
</feature>
<evidence type="ECO:0000256" key="1">
    <source>
        <dbReference type="SAM" id="Phobius"/>
    </source>
</evidence>
<feature type="transmembrane region" description="Helical" evidence="1">
    <location>
        <begin position="155"/>
        <end position="175"/>
    </location>
</feature>
<proteinExistence type="predicted"/>
<reference evidence="2" key="1">
    <citation type="submission" date="2018-06" db="EMBL/GenBank/DDBJ databases">
        <authorList>
            <person name="Zhirakovskaya E."/>
        </authorList>
    </citation>
    <scope>NUCLEOTIDE SEQUENCE</scope>
</reference>
<evidence type="ECO:0000313" key="2">
    <source>
        <dbReference type="EMBL" id="VAX15427.1"/>
    </source>
</evidence>
<feature type="transmembrane region" description="Helical" evidence="1">
    <location>
        <begin position="279"/>
        <end position="297"/>
    </location>
</feature>
<keyword evidence="1" id="KW-0812">Transmembrane</keyword>
<feature type="transmembrane region" description="Helical" evidence="1">
    <location>
        <begin position="51"/>
        <end position="70"/>
    </location>
</feature>
<feature type="transmembrane region" description="Helical" evidence="1">
    <location>
        <begin position="423"/>
        <end position="442"/>
    </location>
</feature>
<name>A0A3B1CF60_9ZZZZ</name>
<organism evidence="2">
    <name type="scientific">hydrothermal vent metagenome</name>
    <dbReference type="NCBI Taxonomy" id="652676"/>
    <lineage>
        <taxon>unclassified sequences</taxon>
        <taxon>metagenomes</taxon>
        <taxon>ecological metagenomes</taxon>
    </lineage>
</organism>
<dbReference type="EMBL" id="UOGD01000021">
    <property type="protein sequence ID" value="VAX15427.1"/>
    <property type="molecule type" value="Genomic_DNA"/>
</dbReference>